<dbReference type="EMBL" id="LR796912">
    <property type="protein sequence ID" value="CAB4173825.1"/>
    <property type="molecule type" value="Genomic_DNA"/>
</dbReference>
<proteinExistence type="predicted"/>
<dbReference type="EMBL" id="LR797435">
    <property type="protein sequence ID" value="CAB4216114.1"/>
    <property type="molecule type" value="Genomic_DNA"/>
</dbReference>
<evidence type="ECO:0000313" key="3">
    <source>
        <dbReference type="EMBL" id="CAB4193387.1"/>
    </source>
</evidence>
<protein>
    <submittedName>
        <fullName evidence="4">Uncharacterized protein</fullName>
    </submittedName>
</protein>
<accession>A0A6J5SN86</accession>
<dbReference type="Pfam" id="PF23793">
    <property type="entry name" value="LysC"/>
    <property type="match status" value="1"/>
</dbReference>
<evidence type="ECO:0000313" key="2">
    <source>
        <dbReference type="EMBL" id="CAB4185475.1"/>
    </source>
</evidence>
<dbReference type="EMBL" id="LR797194">
    <property type="protein sequence ID" value="CAB4193387.1"/>
    <property type="molecule type" value="Genomic_DNA"/>
</dbReference>
<dbReference type="EMBL" id="LR798422">
    <property type="protein sequence ID" value="CAB5230751.1"/>
    <property type="molecule type" value="Genomic_DNA"/>
</dbReference>
<dbReference type="EMBL" id="LR797079">
    <property type="protein sequence ID" value="CAB4185475.1"/>
    <property type="molecule type" value="Genomic_DNA"/>
</dbReference>
<evidence type="ECO:0000313" key="4">
    <source>
        <dbReference type="EMBL" id="CAB4216114.1"/>
    </source>
</evidence>
<organism evidence="4">
    <name type="scientific">uncultured Caudovirales phage</name>
    <dbReference type="NCBI Taxonomy" id="2100421"/>
    <lineage>
        <taxon>Viruses</taxon>
        <taxon>Duplodnaviria</taxon>
        <taxon>Heunggongvirae</taxon>
        <taxon>Uroviricota</taxon>
        <taxon>Caudoviricetes</taxon>
        <taxon>Peduoviridae</taxon>
        <taxon>Maltschvirus</taxon>
        <taxon>Maltschvirus maltsch</taxon>
    </lineage>
</organism>
<evidence type="ECO:0000313" key="5">
    <source>
        <dbReference type="EMBL" id="CAB5230751.1"/>
    </source>
</evidence>
<dbReference type="InterPro" id="IPR058979">
    <property type="entry name" value="LysC-like"/>
</dbReference>
<sequence length="85" mass="9638">MRYLLIVLLLSGCSTVVPVKQKFPPAPQVLQEPCFPLKTLGDSSTLSEFTKTVVDNYTLYHGCAAKAASWVQWYQEQKKIFEDIK</sequence>
<evidence type="ECO:0000313" key="1">
    <source>
        <dbReference type="EMBL" id="CAB4173825.1"/>
    </source>
</evidence>
<gene>
    <name evidence="2" type="ORF">UFOVP1123_79</name>
    <name evidence="3" type="ORF">UFOVP1239_71</name>
    <name evidence="4" type="ORF">UFOVP1484_83</name>
    <name evidence="5" type="ORF">UFOVP1577_89</name>
    <name evidence="1" type="ORF">UFOVP961_9</name>
</gene>
<name>A0A6J5SN86_9CAUD</name>
<reference evidence="4" key="1">
    <citation type="submission" date="2020-05" db="EMBL/GenBank/DDBJ databases">
        <authorList>
            <person name="Chiriac C."/>
            <person name="Salcher M."/>
            <person name="Ghai R."/>
            <person name="Kavagutti S V."/>
        </authorList>
    </citation>
    <scope>NUCLEOTIDE SEQUENCE</scope>
</reference>